<keyword evidence="1" id="KW-0677">Repeat</keyword>
<feature type="chain" id="PRO_5038390553" evidence="3">
    <location>
        <begin position="30"/>
        <end position="302"/>
    </location>
</feature>
<protein>
    <submittedName>
        <fullName evidence="4">Putative cell wall binding repeat-containing protein</fullName>
    </submittedName>
</protein>
<evidence type="ECO:0000313" key="5">
    <source>
        <dbReference type="Proteomes" id="UP000198508"/>
    </source>
</evidence>
<keyword evidence="3" id="KW-0732">Signal</keyword>
<organism evidence="4 5">
    <name type="scientific">Enterocloster lavalensis</name>
    <dbReference type="NCBI Taxonomy" id="460384"/>
    <lineage>
        <taxon>Bacteria</taxon>
        <taxon>Bacillati</taxon>
        <taxon>Bacillota</taxon>
        <taxon>Clostridia</taxon>
        <taxon>Lachnospirales</taxon>
        <taxon>Lachnospiraceae</taxon>
        <taxon>Enterocloster</taxon>
    </lineage>
</organism>
<gene>
    <name evidence="4" type="ORF">SAMN05216313_12387</name>
</gene>
<dbReference type="Pfam" id="PF19085">
    <property type="entry name" value="Choline_bind_2"/>
    <property type="match status" value="1"/>
</dbReference>
<name>A0A1I0IT68_9FIRM</name>
<dbReference type="AlphaFoldDB" id="A0A1I0IT68"/>
<evidence type="ECO:0000256" key="3">
    <source>
        <dbReference type="SAM" id="SignalP"/>
    </source>
</evidence>
<evidence type="ECO:0000256" key="1">
    <source>
        <dbReference type="ARBA" id="ARBA00022737"/>
    </source>
</evidence>
<dbReference type="SUPFAM" id="SSF69360">
    <property type="entry name" value="Cell wall binding repeat"/>
    <property type="match status" value="1"/>
</dbReference>
<dbReference type="STRING" id="460384.SAMN05216313_12387"/>
<dbReference type="GeneID" id="93281837"/>
<dbReference type="Proteomes" id="UP000198508">
    <property type="component" value="Unassembled WGS sequence"/>
</dbReference>
<feature type="repeat" description="Cell wall-binding" evidence="2">
    <location>
        <begin position="198"/>
        <end position="217"/>
    </location>
</feature>
<evidence type="ECO:0000256" key="2">
    <source>
        <dbReference type="PROSITE-ProRule" id="PRU00591"/>
    </source>
</evidence>
<dbReference type="RefSeq" id="WP_166434682.1">
    <property type="nucleotide sequence ID" value="NZ_FOIM01000023.1"/>
</dbReference>
<keyword evidence="5" id="KW-1185">Reference proteome</keyword>
<dbReference type="PROSITE" id="PS51170">
    <property type="entry name" value="CW"/>
    <property type="match status" value="1"/>
</dbReference>
<proteinExistence type="predicted"/>
<dbReference type="InterPro" id="IPR018337">
    <property type="entry name" value="Cell_wall/Cho-bd_repeat"/>
</dbReference>
<dbReference type="EMBL" id="FOIM01000023">
    <property type="protein sequence ID" value="SEU00406.1"/>
    <property type="molecule type" value="Genomic_DNA"/>
</dbReference>
<sequence length="302" mass="33575">MKKKGVLKKVTALTMALGICLSSSIISYANPSIAIDYSVAVTNTGESRTYMDSLIGITYQTTINEVSDINATFKINKAGTSQINVLSEIEYGYLDGDTFVRTYTNDGIYKSNQSNEGNMDNSYPIFDVEQVQKDLQAGITDRVYVVVVDGLNPYDWTDNFFAYTFRLTGSNSPAQQTEGWVQNSTGWWWRNADGSYPMNTWKEIDGKQYYFGSDGYMLSNTYTQDGYFVGLDGARIQQSVNEPVNNNNTDDTLTPEQIAADEEFQRQLEEASKNGGKSYDVTIYPGEAGYDNTGEINIGGGY</sequence>
<feature type="signal peptide" evidence="3">
    <location>
        <begin position="1"/>
        <end position="29"/>
    </location>
</feature>
<accession>A0A1I0IT68</accession>
<evidence type="ECO:0000313" key="4">
    <source>
        <dbReference type="EMBL" id="SEU00406.1"/>
    </source>
</evidence>
<dbReference type="Gene3D" id="2.10.270.10">
    <property type="entry name" value="Cholin Binding"/>
    <property type="match status" value="1"/>
</dbReference>
<reference evidence="5" key="1">
    <citation type="submission" date="2016-10" db="EMBL/GenBank/DDBJ databases">
        <authorList>
            <person name="Varghese N."/>
            <person name="Submissions S."/>
        </authorList>
    </citation>
    <scope>NUCLEOTIDE SEQUENCE [LARGE SCALE GENOMIC DNA]</scope>
    <source>
        <strain evidence="5">NLAE-zl-G277</strain>
    </source>
</reference>